<keyword evidence="2" id="KW-1185">Reference proteome</keyword>
<reference evidence="1 2" key="1">
    <citation type="journal article" date="2020" name="Antonie Van Leeuwenhoek">
        <title>Rhodopirellula heiligendammensis sp. nov., Rhodopirellula pilleata sp. nov., and Rhodopirellula solitaria sp. nov. isolated from natural or artificial marine surfaces in Northern Germany and California, USA, and emended description of the genus Rhodopirellula.</title>
        <authorList>
            <person name="Kallscheuer N."/>
            <person name="Wiegand S."/>
            <person name="Jogler M."/>
            <person name="Boedeker C."/>
            <person name="Peeters S.H."/>
            <person name="Rast P."/>
            <person name="Heuer A."/>
            <person name="Jetten M.S.M."/>
            <person name="Rohde M."/>
            <person name="Jogler C."/>
        </authorList>
    </citation>
    <scope>NUCLEOTIDE SEQUENCE [LARGE SCALE GENOMIC DNA]</scope>
    <source>
        <strain evidence="1 2">Poly21</strain>
    </source>
</reference>
<proteinExistence type="predicted"/>
<evidence type="ECO:0000313" key="2">
    <source>
        <dbReference type="Proteomes" id="UP000319908"/>
    </source>
</evidence>
<name>A0A5C6BH14_9BACT</name>
<organism evidence="1 2">
    <name type="scientific">Allorhodopirellula heiligendammensis</name>
    <dbReference type="NCBI Taxonomy" id="2714739"/>
    <lineage>
        <taxon>Bacteria</taxon>
        <taxon>Pseudomonadati</taxon>
        <taxon>Planctomycetota</taxon>
        <taxon>Planctomycetia</taxon>
        <taxon>Pirellulales</taxon>
        <taxon>Pirellulaceae</taxon>
        <taxon>Allorhodopirellula</taxon>
    </lineage>
</organism>
<evidence type="ECO:0000313" key="1">
    <source>
        <dbReference type="EMBL" id="TWU10559.1"/>
    </source>
</evidence>
<comment type="caution">
    <text evidence="1">The sequence shown here is derived from an EMBL/GenBank/DDBJ whole genome shotgun (WGS) entry which is preliminary data.</text>
</comment>
<protein>
    <submittedName>
        <fullName evidence="1">Uncharacterized protein</fullName>
    </submittedName>
</protein>
<sequence>MTPHSLTPTVRLSMIAFISVTLAILSSSGRAEDKPEGYETKLYDVSELVDQPLESPQSSSGRVATHMGGMGGGGMGGGMGYGAISASSSGLASDTITNQVLQSLIELHAFPQASGTQARSQTIDANGYETHGVATNGASEHRNTPVCSGLGNQLIVTADAPTQARVLALLDGLRAGRESLPLVRVDVVMVQLAEGSPLDVPELTAEQLKTMAGQQDAYQISIRCENHHTAHMSSGVERTFTASVTPVVGDQPGMGMTLTDSSRRNIGYQPVIQTVTTGITGDLRVDVGDPQNQTRIQLNLQMISAPEEPTTVKVADGIEVERLELSTAGLKTVVRGEAGHWMVAGVVPITDPQSLFETGIEHSQLVTLVRWQLDGSTH</sequence>
<accession>A0A5C6BH14</accession>
<dbReference type="Proteomes" id="UP000319908">
    <property type="component" value="Unassembled WGS sequence"/>
</dbReference>
<dbReference type="AlphaFoldDB" id="A0A5C6BH14"/>
<dbReference type="EMBL" id="SJPU01000003">
    <property type="protein sequence ID" value="TWU10559.1"/>
    <property type="molecule type" value="Genomic_DNA"/>
</dbReference>
<gene>
    <name evidence="1" type="ORF">Poly21_44640</name>
</gene>